<dbReference type="EMBL" id="JSVC01000001">
    <property type="protein sequence ID" value="KIC96207.1"/>
    <property type="molecule type" value="Genomic_DNA"/>
</dbReference>
<dbReference type="GO" id="GO:0004252">
    <property type="term" value="F:serine-type endopeptidase activity"/>
    <property type="evidence" value="ECO:0007669"/>
    <property type="project" value="InterPro"/>
</dbReference>
<organism evidence="7 8">
    <name type="scientific">Flavihumibacter solisilvae</name>
    <dbReference type="NCBI Taxonomy" id="1349421"/>
    <lineage>
        <taxon>Bacteria</taxon>
        <taxon>Pseudomonadati</taxon>
        <taxon>Bacteroidota</taxon>
        <taxon>Chitinophagia</taxon>
        <taxon>Chitinophagales</taxon>
        <taxon>Chitinophagaceae</taxon>
        <taxon>Flavihumibacter</taxon>
    </lineage>
</organism>
<evidence type="ECO:0000256" key="4">
    <source>
        <dbReference type="ARBA" id="ARBA00022825"/>
    </source>
</evidence>
<reference evidence="7 8" key="1">
    <citation type="submission" date="2014-11" db="EMBL/GenBank/DDBJ databases">
        <title>Genome sequence of Flavihumibacter solisilvae 3-3.</title>
        <authorList>
            <person name="Zhou G."/>
            <person name="Li M."/>
            <person name="Wang G."/>
        </authorList>
    </citation>
    <scope>NUCLEOTIDE SEQUENCE [LARGE SCALE GENOMIC DNA]</scope>
    <source>
        <strain evidence="7 8">3-3</strain>
    </source>
</reference>
<keyword evidence="2" id="KW-0645">Protease</keyword>
<dbReference type="AlphaFoldDB" id="A0A0C1L7S9"/>
<accession>A0A0C1L7S9</accession>
<dbReference type="GO" id="GO:0006508">
    <property type="term" value="P:proteolysis"/>
    <property type="evidence" value="ECO:0007669"/>
    <property type="project" value="UniProtKB-KW"/>
</dbReference>
<name>A0A0C1L7S9_9BACT</name>
<evidence type="ECO:0000259" key="5">
    <source>
        <dbReference type="Pfam" id="PF00326"/>
    </source>
</evidence>
<dbReference type="InterPro" id="IPR023302">
    <property type="entry name" value="Pept_S9A_N"/>
</dbReference>
<evidence type="ECO:0000256" key="3">
    <source>
        <dbReference type="ARBA" id="ARBA00022801"/>
    </source>
</evidence>
<evidence type="ECO:0000313" key="7">
    <source>
        <dbReference type="EMBL" id="KIC96207.1"/>
    </source>
</evidence>
<dbReference type="InterPro" id="IPR002470">
    <property type="entry name" value="Peptidase_S9A"/>
</dbReference>
<dbReference type="SUPFAM" id="SSF53474">
    <property type="entry name" value="alpha/beta-Hydrolases"/>
    <property type="match status" value="1"/>
</dbReference>
<dbReference type="Pfam" id="PF00326">
    <property type="entry name" value="Peptidase_S9"/>
    <property type="match status" value="1"/>
</dbReference>
<evidence type="ECO:0000256" key="1">
    <source>
        <dbReference type="ARBA" id="ARBA00005228"/>
    </source>
</evidence>
<comment type="similarity">
    <text evidence="1">Belongs to the peptidase S9A family.</text>
</comment>
<comment type="caution">
    <text evidence="7">The sequence shown here is derived from an EMBL/GenBank/DDBJ whole genome shotgun (WGS) entry which is preliminary data.</text>
</comment>
<dbReference type="Pfam" id="PF02897">
    <property type="entry name" value="Peptidase_S9_N"/>
    <property type="match status" value="1"/>
</dbReference>
<dbReference type="Proteomes" id="UP000031408">
    <property type="component" value="Unassembled WGS sequence"/>
</dbReference>
<dbReference type="SUPFAM" id="SSF50993">
    <property type="entry name" value="Peptidase/esterase 'gauge' domain"/>
    <property type="match status" value="1"/>
</dbReference>
<dbReference type="Gene3D" id="2.130.10.120">
    <property type="entry name" value="Prolyl oligopeptidase, N-terminal domain"/>
    <property type="match status" value="1"/>
</dbReference>
<dbReference type="InterPro" id="IPR001375">
    <property type="entry name" value="Peptidase_S9_cat"/>
</dbReference>
<dbReference type="PANTHER" id="PTHR11757:SF19">
    <property type="entry name" value="PROLYL ENDOPEPTIDASE-LIKE"/>
    <property type="match status" value="1"/>
</dbReference>
<evidence type="ECO:0000256" key="2">
    <source>
        <dbReference type="ARBA" id="ARBA00022670"/>
    </source>
</evidence>
<dbReference type="PRINTS" id="PR00862">
    <property type="entry name" value="PROLIGOPTASE"/>
</dbReference>
<dbReference type="Gene3D" id="3.40.50.1820">
    <property type="entry name" value="alpha/beta hydrolase"/>
    <property type="match status" value="1"/>
</dbReference>
<gene>
    <name evidence="7" type="ORF">OI18_00040</name>
</gene>
<dbReference type="InterPro" id="IPR029058">
    <property type="entry name" value="AB_hydrolase_fold"/>
</dbReference>
<protein>
    <recommendedName>
        <fullName evidence="9">Peptidase S9</fullName>
    </recommendedName>
</protein>
<sequence length="715" mass="80171">MKYISLLAAVVFYLSNPGFTQLKYPQVAKVPFDTVIQGTRLSDSYFWLSRNENKPALQEYSKQQGTLALSLLDSIPGMEQLQNESGEVYNALQDEIWNLALAGESIYYYRDIPKEGPTLCRRKGEDAPEEKILRRVTINGQSYSVRKRAFAYNKPLLALMLTQQGERNPQIRIFDLEKKVFLPDSIAPVMFNDSRGVSMAWLPGDKGILYSQAPPTDKHAEKYFNGKIRQHEIGTSALGDKEIFGIGLNRDIALKSTETPYIYSFKNSPYLLARIRSGSGDNYAFAVHKDKLNGSKTPWVRLKDYINLGDAFDARGKFLFAATTGSPRYRIVKIDMESGARPEEFLGEQADVIAGTDSWHNSGIVSGKDALYILMRRIGAMQILKVDYTGRATLLPIRERINIAELKLKGENDLVFLSSSPTKSFRYLHYSYSKDSITPLAFATRYLDKSNELVSEVLMVPSRDGKMIPLSVVRSVNTSLQQNNPFIIEGYGNAGRSEDMHFNPSYFSWIKRGGIYAYAHVRGGGELGEDWYLNGQYPHKMNSVNDFVDIAQWLVKNNYSSPSKLFIMGASAGSFLVGNAINQRPDLFAGGIYLAGLPDLATHSDAAAAREEKSIGPKTTKEGFFSNYEHSALYHIPKGKALPSMLIIHGATDYILAMHPAARYAATLQERQQGKNPILFLTDWEGGHVGSENEIFYILKFALWQSGHPDFQLNQ</sequence>
<dbReference type="PANTHER" id="PTHR11757">
    <property type="entry name" value="PROTEASE FAMILY S9A OLIGOPEPTIDASE"/>
    <property type="match status" value="1"/>
</dbReference>
<evidence type="ECO:0000259" key="6">
    <source>
        <dbReference type="Pfam" id="PF02897"/>
    </source>
</evidence>
<evidence type="ECO:0008006" key="9">
    <source>
        <dbReference type="Google" id="ProtNLM"/>
    </source>
</evidence>
<evidence type="ECO:0000313" key="8">
    <source>
        <dbReference type="Proteomes" id="UP000031408"/>
    </source>
</evidence>
<keyword evidence="4" id="KW-0720">Serine protease</keyword>
<feature type="domain" description="Peptidase S9 prolyl oligopeptidase catalytic" evidence="5">
    <location>
        <begin position="501"/>
        <end position="692"/>
    </location>
</feature>
<keyword evidence="8" id="KW-1185">Reference proteome</keyword>
<dbReference type="RefSeq" id="WP_039135939.1">
    <property type="nucleotide sequence ID" value="NZ_JSVC01000001.1"/>
</dbReference>
<dbReference type="STRING" id="1349421.OI18_00040"/>
<proteinExistence type="inferred from homology"/>
<dbReference type="InterPro" id="IPR051543">
    <property type="entry name" value="Serine_Peptidase_S9A"/>
</dbReference>
<feature type="domain" description="Peptidase S9A N-terminal" evidence="6">
    <location>
        <begin position="27"/>
        <end position="387"/>
    </location>
</feature>
<keyword evidence="3" id="KW-0378">Hydrolase</keyword>
<dbReference type="OrthoDB" id="9801421at2"/>